<reference evidence="2" key="1">
    <citation type="submission" date="2023-10" db="EMBL/GenBank/DDBJ databases">
        <authorList>
            <person name="Domelevo Entfellner J.-B."/>
        </authorList>
    </citation>
    <scope>NUCLEOTIDE SEQUENCE</scope>
</reference>
<name>A0AA86V8J5_9FABA</name>
<dbReference type="Proteomes" id="UP001189624">
    <property type="component" value="Chromosome 1"/>
</dbReference>
<gene>
    <name evidence="2" type="ORF">AYBTSS11_LOCUS549</name>
</gene>
<dbReference type="EMBL" id="OY731398">
    <property type="protein sequence ID" value="CAJ1797665.1"/>
    <property type="molecule type" value="Genomic_DNA"/>
</dbReference>
<evidence type="ECO:0000313" key="2">
    <source>
        <dbReference type="EMBL" id="CAJ1797665.1"/>
    </source>
</evidence>
<keyword evidence="3" id="KW-1185">Reference proteome</keyword>
<feature type="region of interest" description="Disordered" evidence="1">
    <location>
        <begin position="106"/>
        <end position="130"/>
    </location>
</feature>
<evidence type="ECO:0000256" key="1">
    <source>
        <dbReference type="SAM" id="MobiDB-lite"/>
    </source>
</evidence>
<evidence type="ECO:0000313" key="3">
    <source>
        <dbReference type="Proteomes" id="UP001189624"/>
    </source>
</evidence>
<sequence>MEKIVTVKKLKCAKLKNKNDKYCQDQGIKLQKNSSAMKIGVDEIEIWHSNKEACEQKKTASNRMIKHDGSTVSIVSGKLAQNIHSYNCVILVAQQANPKRKLYIRENEGEPTDNEVESGLVPINQSIEEA</sequence>
<dbReference type="AlphaFoldDB" id="A0AA86V8J5"/>
<organism evidence="2 3">
    <name type="scientific">Sphenostylis stenocarpa</name>
    <dbReference type="NCBI Taxonomy" id="92480"/>
    <lineage>
        <taxon>Eukaryota</taxon>
        <taxon>Viridiplantae</taxon>
        <taxon>Streptophyta</taxon>
        <taxon>Embryophyta</taxon>
        <taxon>Tracheophyta</taxon>
        <taxon>Spermatophyta</taxon>
        <taxon>Magnoliopsida</taxon>
        <taxon>eudicotyledons</taxon>
        <taxon>Gunneridae</taxon>
        <taxon>Pentapetalae</taxon>
        <taxon>rosids</taxon>
        <taxon>fabids</taxon>
        <taxon>Fabales</taxon>
        <taxon>Fabaceae</taxon>
        <taxon>Papilionoideae</taxon>
        <taxon>50 kb inversion clade</taxon>
        <taxon>NPAAA clade</taxon>
        <taxon>indigoferoid/millettioid clade</taxon>
        <taxon>Phaseoleae</taxon>
        <taxon>Sphenostylis</taxon>
    </lineage>
</organism>
<proteinExistence type="predicted"/>
<accession>A0AA86V8J5</accession>
<protein>
    <submittedName>
        <fullName evidence="2">Uncharacterized protein</fullName>
    </submittedName>
</protein>
<dbReference type="Gramene" id="rna-AYBTSS11_LOCUS549">
    <property type="protein sequence ID" value="CAJ1797665.1"/>
    <property type="gene ID" value="gene-AYBTSS11_LOCUS549"/>
</dbReference>